<feature type="region of interest" description="Disordered" evidence="1">
    <location>
        <begin position="1"/>
        <end position="63"/>
    </location>
</feature>
<feature type="region of interest" description="Disordered" evidence="1">
    <location>
        <begin position="538"/>
        <end position="593"/>
    </location>
</feature>
<feature type="compositionally biased region" description="Polar residues" evidence="1">
    <location>
        <begin position="1"/>
        <end position="11"/>
    </location>
</feature>
<keyword evidence="3" id="KW-1185">Reference proteome</keyword>
<feature type="compositionally biased region" description="Low complexity" evidence="1">
    <location>
        <begin position="541"/>
        <end position="563"/>
    </location>
</feature>
<feature type="compositionally biased region" description="Basic and acidic residues" evidence="1">
    <location>
        <begin position="116"/>
        <end position="129"/>
    </location>
</feature>
<feature type="region of interest" description="Disordered" evidence="1">
    <location>
        <begin position="452"/>
        <end position="476"/>
    </location>
</feature>
<protein>
    <submittedName>
        <fullName evidence="2">Uncharacterized protein</fullName>
    </submittedName>
</protein>
<feature type="compositionally biased region" description="Basic residues" evidence="1">
    <location>
        <begin position="577"/>
        <end position="587"/>
    </location>
</feature>
<feature type="compositionally biased region" description="Basic and acidic residues" evidence="1">
    <location>
        <begin position="12"/>
        <end position="22"/>
    </location>
</feature>
<gene>
    <name evidence="2" type="ORF">Fadolivirus_1_487</name>
</gene>
<sequence>MYSTENNNSAKNDFHAGSDREPNLFNNSISYDHIREKSKKFTGDDHPDYSAGKSNKEESNDNGKNVMEEIMKNLDNLKSSETDMMFEYMRNPDKTVPEDKLQLFEKQHTNNNYQQTDDRNKTDTDNRHHTESLNDYMQKTQPVQQPVNNTGYNTSYVPKASSYGPSYGDGPSNISNQVDDRYHGFGSEEELNLAKLEMLRKLGELTQYGVKLSQNYNMNSDYKAMKYEYELHRSIRDKHNGTKWLSNLMLNVCWGVELANENFNPFEFKLKGWSEQMNEDIDEYYDVLGELYEKYFKSGKPIPPELKLVLMIGGSAVKFHIAHTALGKIPSLSEALMQNPALANKLKEQAVTDKVKEQFDKQKETFEKKSNEQHLMATKKAQDLQMLKEKQDEFIRMQHAQQSNQVNQQANQQYMQQQMIQQQMMQQQMMQQQLMQQQLLDKQKQLEELRKQLDQQRSDSRSMYTSGTNNSKQQATMKVPVIPESLRGKFNLASNKPAIPMSTDQFQESLRQQQILMHKQQLKDNEINKMDVGRIINGSRDSASIDPNIDNIINGGFNDTQSRISDDDRSRDSRKSTGSRKSRKKPSIKIDTK</sequence>
<evidence type="ECO:0000313" key="3">
    <source>
        <dbReference type="Proteomes" id="UP001162001"/>
    </source>
</evidence>
<evidence type="ECO:0000313" key="2">
    <source>
        <dbReference type="EMBL" id="QKF93945.1"/>
    </source>
</evidence>
<dbReference type="EMBL" id="MT418680">
    <property type="protein sequence ID" value="QKF93945.1"/>
    <property type="molecule type" value="Genomic_DNA"/>
</dbReference>
<feature type="compositionally biased region" description="Polar residues" evidence="1">
    <location>
        <begin position="461"/>
        <end position="476"/>
    </location>
</feature>
<feature type="compositionally biased region" description="Basic and acidic residues" evidence="1">
    <location>
        <begin position="32"/>
        <end position="63"/>
    </location>
</feature>
<proteinExistence type="predicted"/>
<name>A0A7D3QU85_9VIRU</name>
<dbReference type="Proteomes" id="UP001162001">
    <property type="component" value="Segment"/>
</dbReference>
<organism evidence="2 3">
    <name type="scientific">Fadolivirus FV1/VV64</name>
    <dbReference type="NCBI Taxonomy" id="3070911"/>
    <lineage>
        <taxon>Viruses</taxon>
        <taxon>Varidnaviria</taxon>
        <taxon>Bamfordvirae</taxon>
        <taxon>Nucleocytoviricota</taxon>
        <taxon>Megaviricetes</taxon>
        <taxon>Imitervirales</taxon>
        <taxon>Mimiviridae</taxon>
        <taxon>Klosneuvirinae</taxon>
        <taxon>Fadolivirus</taxon>
        <taxon>Fadolivirus algeromassiliense</taxon>
    </lineage>
</organism>
<evidence type="ECO:0000256" key="1">
    <source>
        <dbReference type="SAM" id="MobiDB-lite"/>
    </source>
</evidence>
<accession>A0A7D3QU85</accession>
<dbReference type="InterPro" id="IPR043910">
    <property type="entry name" value="DUF5767"/>
</dbReference>
<feature type="region of interest" description="Disordered" evidence="1">
    <location>
        <begin position="108"/>
        <end position="129"/>
    </location>
</feature>
<dbReference type="Pfam" id="PF19071">
    <property type="entry name" value="DUF5767"/>
    <property type="match status" value="1"/>
</dbReference>
<feature type="compositionally biased region" description="Basic and acidic residues" evidence="1">
    <location>
        <begin position="564"/>
        <end position="575"/>
    </location>
</feature>
<reference evidence="2 3" key="1">
    <citation type="submission" date="2020-04" db="EMBL/GenBank/DDBJ databases">
        <title>Advantages and limits of metagenomic assembly and binning of a giant virus.</title>
        <authorList>
            <person name="Schulz F."/>
            <person name="Andreani J."/>
            <person name="Francis R."/>
            <person name="Boudjemaa H."/>
            <person name="Bou Khalil J.Y."/>
            <person name="Lee J."/>
            <person name="La Scola B."/>
            <person name="Woyke T."/>
        </authorList>
    </citation>
    <scope>NUCLEOTIDE SEQUENCE [LARGE SCALE GENOMIC DNA]</scope>
    <source>
        <strain evidence="2 3">FV1/VV64</strain>
    </source>
</reference>